<dbReference type="AlphaFoldDB" id="C8WZZ0"/>
<dbReference type="SUPFAM" id="SSF46548">
    <property type="entry name" value="alpha-helical ferredoxin"/>
    <property type="match status" value="1"/>
</dbReference>
<name>C8WZZ0_DESRD</name>
<keyword evidence="4" id="KW-1185">Reference proteome</keyword>
<gene>
    <name evidence="3" type="ordered locus">Dret_0313</name>
</gene>
<dbReference type="PANTHER" id="PTHR42783">
    <property type="entry name" value="GLUTAMATE SYNTHASE [NADPH] SMALL CHAIN"/>
    <property type="match status" value="1"/>
</dbReference>
<dbReference type="HOGENOM" id="CLU_000422_3_3_7"/>
<dbReference type="InterPro" id="IPR028261">
    <property type="entry name" value="DPD_II"/>
</dbReference>
<evidence type="ECO:0000313" key="3">
    <source>
        <dbReference type="EMBL" id="ACV67615.1"/>
    </source>
</evidence>
<dbReference type="KEGG" id="drt:Dret_0313"/>
<dbReference type="PANTHER" id="PTHR42783:SF3">
    <property type="entry name" value="GLUTAMATE SYNTHASE [NADPH] SMALL CHAIN-RELATED"/>
    <property type="match status" value="1"/>
</dbReference>
<reference evidence="4" key="1">
    <citation type="submission" date="2009-09" db="EMBL/GenBank/DDBJ databases">
        <title>The complete chromosome of Desulfohalobium retbaense DSM 5692.</title>
        <authorList>
            <consortium name="US DOE Joint Genome Institute (JGI-PGF)"/>
            <person name="Lucas S."/>
            <person name="Copeland A."/>
            <person name="Lapidus A."/>
            <person name="Glavina del Rio T."/>
            <person name="Dalin E."/>
            <person name="Tice H."/>
            <person name="Bruce D."/>
            <person name="Goodwin L."/>
            <person name="Pitluck S."/>
            <person name="Kyrpides N."/>
            <person name="Mavromatis K."/>
            <person name="Ivanova N."/>
            <person name="Mikhailova N."/>
            <person name="Munk A.C."/>
            <person name="Brettin T."/>
            <person name="Detter J.C."/>
            <person name="Han C."/>
            <person name="Tapia R."/>
            <person name="Larimer F."/>
            <person name="Land M."/>
            <person name="Hauser L."/>
            <person name="Markowitz V."/>
            <person name="Cheng J.-F."/>
            <person name="Hugenholtz P."/>
            <person name="Woyke T."/>
            <person name="Wu D."/>
            <person name="Spring S."/>
            <person name="Klenk H.-P."/>
            <person name="Eisen J.A."/>
        </authorList>
    </citation>
    <scope>NUCLEOTIDE SEQUENCE [LARGE SCALE GENOMIC DNA]</scope>
    <source>
        <strain evidence="4">DSM 5692</strain>
    </source>
</reference>
<evidence type="ECO:0000259" key="1">
    <source>
        <dbReference type="Pfam" id="PF07992"/>
    </source>
</evidence>
<dbReference type="Gene3D" id="3.50.50.60">
    <property type="entry name" value="FAD/NAD(P)-binding domain"/>
    <property type="match status" value="2"/>
</dbReference>
<dbReference type="SUPFAM" id="SSF51971">
    <property type="entry name" value="Nucleotide-binding domain"/>
    <property type="match status" value="2"/>
</dbReference>
<dbReference type="Proteomes" id="UP000001052">
    <property type="component" value="Chromosome"/>
</dbReference>
<reference evidence="3 4" key="2">
    <citation type="journal article" date="2010" name="Stand. Genomic Sci.">
        <title>Complete genome sequence of Desulfohalobium retbaense type strain (HR(100)).</title>
        <authorList>
            <person name="Spring S."/>
            <person name="Nolan M."/>
            <person name="Lapidus A."/>
            <person name="Glavina Del Rio T."/>
            <person name="Copeland A."/>
            <person name="Tice H."/>
            <person name="Cheng J.F."/>
            <person name="Lucas S."/>
            <person name="Land M."/>
            <person name="Chen F."/>
            <person name="Bruce D."/>
            <person name="Goodwin L."/>
            <person name="Pitluck S."/>
            <person name="Ivanova N."/>
            <person name="Mavromatis K."/>
            <person name="Mikhailova N."/>
            <person name="Pati A."/>
            <person name="Chen A."/>
            <person name="Palaniappan K."/>
            <person name="Hauser L."/>
            <person name="Chang Y.J."/>
            <person name="Jeffries C.D."/>
            <person name="Munk C."/>
            <person name="Kiss H."/>
            <person name="Chain P."/>
            <person name="Han C."/>
            <person name="Brettin T."/>
            <person name="Detter J.C."/>
            <person name="Schuler E."/>
            <person name="Goker M."/>
            <person name="Rohde M."/>
            <person name="Bristow J."/>
            <person name="Eisen J.A."/>
            <person name="Markowitz V."/>
            <person name="Hugenholtz P."/>
            <person name="Kyrpides N.C."/>
            <person name="Klenk H.P."/>
        </authorList>
    </citation>
    <scope>NUCLEOTIDE SEQUENCE [LARGE SCALE GENOMIC DNA]</scope>
    <source>
        <strain evidence="3 4">DSM 5692</strain>
    </source>
</reference>
<dbReference type="PRINTS" id="PR00469">
    <property type="entry name" value="PNDRDTASEII"/>
</dbReference>
<dbReference type="InterPro" id="IPR006004">
    <property type="entry name" value="SudA-like"/>
</dbReference>
<dbReference type="EMBL" id="CP001734">
    <property type="protein sequence ID" value="ACV67615.1"/>
    <property type="molecule type" value="Genomic_DNA"/>
</dbReference>
<dbReference type="InterPro" id="IPR009051">
    <property type="entry name" value="Helical_ferredxn"/>
</dbReference>
<evidence type="ECO:0000313" key="4">
    <source>
        <dbReference type="Proteomes" id="UP000001052"/>
    </source>
</evidence>
<feature type="domain" description="FAD/NAD(P)-binding" evidence="1">
    <location>
        <begin position="151"/>
        <end position="458"/>
    </location>
</feature>
<evidence type="ECO:0000259" key="2">
    <source>
        <dbReference type="Pfam" id="PF14691"/>
    </source>
</evidence>
<dbReference type="GO" id="GO:0016491">
    <property type="term" value="F:oxidoreductase activity"/>
    <property type="evidence" value="ECO:0007669"/>
    <property type="project" value="InterPro"/>
</dbReference>
<dbReference type="Pfam" id="PF07992">
    <property type="entry name" value="Pyr_redox_2"/>
    <property type="match status" value="1"/>
</dbReference>
<protein>
    <submittedName>
        <fullName evidence="3">Glutamate synthase (NADPH), homotetrameric</fullName>
    </submittedName>
</protein>
<sequence length="473" mass="51498">MTKKKSKILPRRSMPMQDPAARVGNFNEVANGYSLELAQEEARRCLQCKTPTCQDGCPVEVDCKRFIRELAEGQVEQAFRTIKETNSLPAVCGRVCPQENQCEGRCKLRPTGQPVAIGRLERYVADAFYAGTACEATVGREDCPMIREDLRVAAIGSGPASLTLAGYLAAQGVKVEVFEALHLPGGVLSYGIPEFRLPKSIVRTEVETLKEQGVEFHMNWVGGKTMTVGDLFDQGFKAVFLGLGAGLPRFMKLPGENLIGVFSANEYLTRVNLMGGYRFPDYDTPVFPGRKVTVIGGGNVAMDAARTALRLGAEEVRIVYRRTQEEMPARLEELEHALEEGVQLEILACPVAFQGDEGGRLTSMRVQKMCLGEPDESGRCRPMPVEDEAYDLETDLAIIAVGSGPNQILLNATPNLGLNSRGYIEVDQETLETNMPMVFAGGDIVTGAATVVEAMGAGRQAGKEISRRLLKQG</sequence>
<dbReference type="eggNOG" id="COG0493">
    <property type="taxonomic scope" value="Bacteria"/>
</dbReference>
<accession>C8WZZ0</accession>
<dbReference type="RefSeq" id="WP_015750774.1">
    <property type="nucleotide sequence ID" value="NC_013223.1"/>
</dbReference>
<dbReference type="OrthoDB" id="9803192at2"/>
<dbReference type="GO" id="GO:0051536">
    <property type="term" value="F:iron-sulfur cluster binding"/>
    <property type="evidence" value="ECO:0007669"/>
    <property type="project" value="InterPro"/>
</dbReference>
<dbReference type="Pfam" id="PF14691">
    <property type="entry name" value="Fer4_20"/>
    <property type="match status" value="1"/>
</dbReference>
<dbReference type="STRING" id="485915.Dret_0313"/>
<dbReference type="Gene3D" id="1.10.1060.10">
    <property type="entry name" value="Alpha-helical ferredoxin"/>
    <property type="match status" value="1"/>
</dbReference>
<organism evidence="3 4">
    <name type="scientific">Desulfohalobium retbaense (strain ATCC 49708 / DSM 5692 / JCM 16813 / HR100)</name>
    <dbReference type="NCBI Taxonomy" id="485915"/>
    <lineage>
        <taxon>Bacteria</taxon>
        <taxon>Pseudomonadati</taxon>
        <taxon>Thermodesulfobacteriota</taxon>
        <taxon>Desulfovibrionia</taxon>
        <taxon>Desulfovibrionales</taxon>
        <taxon>Desulfohalobiaceae</taxon>
        <taxon>Desulfohalobium</taxon>
    </lineage>
</organism>
<proteinExistence type="predicted"/>
<dbReference type="InterPro" id="IPR023753">
    <property type="entry name" value="FAD/NAD-binding_dom"/>
</dbReference>
<dbReference type="NCBIfam" id="TIGR01316">
    <property type="entry name" value="gltA"/>
    <property type="match status" value="1"/>
</dbReference>
<dbReference type="InterPro" id="IPR036188">
    <property type="entry name" value="FAD/NAD-bd_sf"/>
</dbReference>
<feature type="domain" description="Dihydroprymidine dehydrogenase" evidence="2">
    <location>
        <begin position="23"/>
        <end position="129"/>
    </location>
</feature>
<dbReference type="PRINTS" id="PR00368">
    <property type="entry name" value="FADPNR"/>
</dbReference>